<feature type="compositionally biased region" description="Low complexity" evidence="1">
    <location>
        <begin position="293"/>
        <end position="317"/>
    </location>
</feature>
<keyword evidence="4" id="KW-1185">Reference proteome</keyword>
<evidence type="ECO:0000313" key="3">
    <source>
        <dbReference type="EMBL" id="OBZ82371.1"/>
    </source>
</evidence>
<feature type="region of interest" description="Disordered" evidence="1">
    <location>
        <begin position="288"/>
        <end position="319"/>
    </location>
</feature>
<sequence length="749" mass="85350">MKELAKKTKTEINFNVQEQYFEIKGRSQQTCDDTSKIIESNLLPQLNTLVDENKFKGTFEDIESIASAPVTPATYSPISNSPSTSSLTSQTSPQIHRAVGRPLDIEAAVKNSDRKEGRFRGYYETESDGGDSDDDEYVETFKFAKNIADPNEVLIGPPVNNGRPAEYLRIIGNDTDTECCLIDRQIKIVGTSEEAVKEALERFKNLQTIYKRRKRSTIIVPCVHCPDEAAPPFGLYFCSLERYVHHQQYTNILNHPGKPLHVIIPSFKNNAGAFQKPAELIDAPRQPSVAMMQQRQQQQQQQQWAQRQQEQAKRQQQLSLEEQMRLASFQHKPVSFGNPDIGMAPDQSPLWGENKSFVVRPSEQSVLKQQQQQQQKFQQQQQHSPAPATPVDDFPALPTAPRVTTQKKGPARRVMRLTNQKASPAAASRQSSISHLQAVKEYNLFNIKSALEDGLNGVRGFKGDIKLSAKMGKIFWTKITPEIQKQIWNFQDLKDILVKEHGIQPHFNDLTTTSDDIIGRMSDILPSPYSRSAYFEIHAQARNQPVLPYQPVVMYMQQGVVEIKKVVTATNKVVEIDWVSLNRKFDFQLLLQTEQTARHDVKPYSTFIKKVSVSPVTRQITYENVPDFLEVEYILLKQTTKYRIHFPFVVEITRVEKLPLSAQKFGSYGIDKILGDTGKGQVWYDMEVYYSTYDEIFKSNNSLPAGKLASWTVEDIVGRDSSDALVEYIRCLLMIVEKYEETLKKSEQK</sequence>
<dbReference type="InParanoid" id="A0A1C7N022"/>
<dbReference type="STRING" id="101091.A0A1C7N022"/>
<comment type="caution">
    <text evidence="3">The sequence shown here is derived from an EMBL/GenBank/DDBJ whole genome shotgun (WGS) entry which is preliminary data.</text>
</comment>
<dbReference type="GO" id="GO:0045893">
    <property type="term" value="P:positive regulation of DNA-templated transcription"/>
    <property type="evidence" value="ECO:0007669"/>
    <property type="project" value="TreeGrafter"/>
</dbReference>
<dbReference type="EMBL" id="LUGH01000883">
    <property type="protein sequence ID" value="OBZ82371.1"/>
    <property type="molecule type" value="Genomic_DNA"/>
</dbReference>
<dbReference type="Pfam" id="PF25482">
    <property type="entry name" value="DUF7905"/>
    <property type="match status" value="1"/>
</dbReference>
<feature type="compositionally biased region" description="Low complexity" evidence="1">
    <location>
        <begin position="368"/>
        <end position="382"/>
    </location>
</feature>
<protein>
    <recommendedName>
        <fullName evidence="2">DUF7905 domain-containing protein</fullName>
    </recommendedName>
</protein>
<dbReference type="PANTHER" id="PTHR15572:SF0">
    <property type="entry name" value="GLUTAMINE-RICH PROTEIN-RELATED"/>
    <property type="match status" value="1"/>
</dbReference>
<gene>
    <name evidence="3" type="ORF">A0J61_09580</name>
</gene>
<reference evidence="3 4" key="1">
    <citation type="submission" date="2016-03" db="EMBL/GenBank/DDBJ databases">
        <title>Choanephora cucurbitarum.</title>
        <authorList>
            <person name="Min B."/>
            <person name="Park H."/>
            <person name="Park J.-H."/>
            <person name="Shin H.-D."/>
            <person name="Choi I.-G."/>
        </authorList>
    </citation>
    <scope>NUCLEOTIDE SEQUENCE [LARGE SCALE GENOMIC DNA]</scope>
    <source>
        <strain evidence="3 4">KUS-F28377</strain>
    </source>
</reference>
<evidence type="ECO:0000256" key="1">
    <source>
        <dbReference type="SAM" id="MobiDB-lite"/>
    </source>
</evidence>
<proteinExistence type="predicted"/>
<dbReference type="AlphaFoldDB" id="A0A1C7N022"/>
<feature type="compositionally biased region" description="Polar residues" evidence="1">
    <location>
        <begin position="417"/>
        <end position="429"/>
    </location>
</feature>
<dbReference type="GO" id="GO:0016514">
    <property type="term" value="C:SWI/SNF complex"/>
    <property type="evidence" value="ECO:0007669"/>
    <property type="project" value="TreeGrafter"/>
</dbReference>
<dbReference type="InterPro" id="IPR057227">
    <property type="entry name" value="DUF7905"/>
</dbReference>
<organism evidence="3 4">
    <name type="scientific">Choanephora cucurbitarum</name>
    <dbReference type="NCBI Taxonomy" id="101091"/>
    <lineage>
        <taxon>Eukaryota</taxon>
        <taxon>Fungi</taxon>
        <taxon>Fungi incertae sedis</taxon>
        <taxon>Mucoromycota</taxon>
        <taxon>Mucoromycotina</taxon>
        <taxon>Mucoromycetes</taxon>
        <taxon>Mucorales</taxon>
        <taxon>Mucorineae</taxon>
        <taxon>Choanephoraceae</taxon>
        <taxon>Choanephoroideae</taxon>
        <taxon>Choanephora</taxon>
    </lineage>
</organism>
<feature type="region of interest" description="Disordered" evidence="1">
    <location>
        <begin position="332"/>
        <end position="429"/>
    </location>
</feature>
<dbReference type="InterPro" id="IPR052438">
    <property type="entry name" value="Chromatin_remod/trans_coact"/>
</dbReference>
<accession>A0A1C7N022</accession>
<name>A0A1C7N022_9FUNG</name>
<feature type="domain" description="DUF7905" evidence="2">
    <location>
        <begin position="432"/>
        <end position="719"/>
    </location>
</feature>
<dbReference type="PANTHER" id="PTHR15572">
    <property type="entry name" value="GLIOMA TUMOR SUPPRESSOR CANDIDATE REGION GENE 1"/>
    <property type="match status" value="1"/>
</dbReference>
<dbReference type="Proteomes" id="UP000093000">
    <property type="component" value="Unassembled WGS sequence"/>
</dbReference>
<evidence type="ECO:0000259" key="2">
    <source>
        <dbReference type="Pfam" id="PF25482"/>
    </source>
</evidence>
<dbReference type="OrthoDB" id="10265971at2759"/>
<evidence type="ECO:0000313" key="4">
    <source>
        <dbReference type="Proteomes" id="UP000093000"/>
    </source>
</evidence>